<protein>
    <recommendedName>
        <fullName evidence="5">Scaffolding protein</fullName>
    </recommendedName>
</protein>
<comment type="caution">
    <text evidence="3">The sequence shown here is derived from an EMBL/GenBank/DDBJ whole genome shotgun (WGS) entry which is preliminary data.</text>
</comment>
<sequence>MSDQIETPETTEPTTQEAAVTTEKVEPGEPEKKEPSVEDEAPEWVRKELAKVRGEAANYRTKLREAEAALTNAKTVEEFEAARAELSTRIVELETSLLREKVARKYDLPDELAARLRGADEAELEADAKALQKFVNPAAPESLGGGLTPDDSEGDFDPVKVARAARRRRY</sequence>
<reference evidence="4" key="1">
    <citation type="journal article" date="2019" name="Int. J. Syst. Evol. Microbiol.">
        <title>The Global Catalogue of Microorganisms (GCM) 10K type strain sequencing project: providing services to taxonomists for standard genome sequencing and annotation.</title>
        <authorList>
            <consortium name="The Broad Institute Genomics Platform"/>
            <consortium name="The Broad Institute Genome Sequencing Center for Infectious Disease"/>
            <person name="Wu L."/>
            <person name="Ma J."/>
        </authorList>
    </citation>
    <scope>NUCLEOTIDE SEQUENCE [LARGE SCALE GENOMIC DNA]</scope>
    <source>
        <strain evidence="4">JCM 10696</strain>
    </source>
</reference>
<evidence type="ECO:0000313" key="4">
    <source>
        <dbReference type="Proteomes" id="UP001500665"/>
    </source>
</evidence>
<keyword evidence="4" id="KW-1185">Reference proteome</keyword>
<feature type="region of interest" description="Disordered" evidence="2">
    <location>
        <begin position="1"/>
        <end position="42"/>
    </location>
</feature>
<feature type="region of interest" description="Disordered" evidence="2">
    <location>
        <begin position="137"/>
        <end position="170"/>
    </location>
</feature>
<organism evidence="3 4">
    <name type="scientific">Actinocorallia libanotica</name>
    <dbReference type="NCBI Taxonomy" id="46162"/>
    <lineage>
        <taxon>Bacteria</taxon>
        <taxon>Bacillati</taxon>
        <taxon>Actinomycetota</taxon>
        <taxon>Actinomycetes</taxon>
        <taxon>Streptosporangiales</taxon>
        <taxon>Thermomonosporaceae</taxon>
        <taxon>Actinocorallia</taxon>
    </lineage>
</organism>
<proteinExistence type="predicted"/>
<gene>
    <name evidence="3" type="ORF">GCM10009550_71300</name>
</gene>
<dbReference type="Proteomes" id="UP001500665">
    <property type="component" value="Unassembled WGS sequence"/>
</dbReference>
<feature type="compositionally biased region" description="Low complexity" evidence="2">
    <location>
        <begin position="7"/>
        <end position="22"/>
    </location>
</feature>
<dbReference type="RefSeq" id="WP_344246597.1">
    <property type="nucleotide sequence ID" value="NZ_BAAAHH010000049.1"/>
</dbReference>
<evidence type="ECO:0000256" key="1">
    <source>
        <dbReference type="SAM" id="Coils"/>
    </source>
</evidence>
<keyword evidence="1" id="KW-0175">Coiled coil</keyword>
<evidence type="ECO:0000256" key="2">
    <source>
        <dbReference type="SAM" id="MobiDB-lite"/>
    </source>
</evidence>
<dbReference type="EMBL" id="BAAAHH010000049">
    <property type="protein sequence ID" value="GAA0967427.1"/>
    <property type="molecule type" value="Genomic_DNA"/>
</dbReference>
<evidence type="ECO:0000313" key="3">
    <source>
        <dbReference type="EMBL" id="GAA0967427.1"/>
    </source>
</evidence>
<accession>A0ABP4CE82</accession>
<name>A0ABP4CE82_9ACTN</name>
<feature type="coiled-coil region" evidence="1">
    <location>
        <begin position="49"/>
        <end position="96"/>
    </location>
</feature>
<evidence type="ECO:0008006" key="5">
    <source>
        <dbReference type="Google" id="ProtNLM"/>
    </source>
</evidence>
<feature type="compositionally biased region" description="Basic and acidic residues" evidence="2">
    <location>
        <begin position="23"/>
        <end position="36"/>
    </location>
</feature>